<comment type="caution">
    <text evidence="2">The sequence shown here is derived from an EMBL/GenBank/DDBJ whole genome shotgun (WGS) entry which is preliminary data.</text>
</comment>
<dbReference type="KEGG" id="cput:CONPUDRAFT_157963"/>
<dbReference type="EMBL" id="JH711585">
    <property type="protein sequence ID" value="EIW76805.1"/>
    <property type="molecule type" value="Genomic_DNA"/>
</dbReference>
<sequence length="355" mass="37810">MLPILGAVASAVTLATAFPALDVRQLPAPITANSSVSCLSLRNGCNATVIDPNNAWNYTDCALLAICSEGVSTPQQTLNSVNLPTTQPRLTEDVFNQMTGGADRLTQQNYVDAYNAAIASTPAFIRTYVLQGQYETIAAWTGDCDDSGIPYSNFADWFDYSGTAGVCPAVQSCNATLAASADPCVPQPITDNGSCNGVAGQCALFIQQDVDGLFQNSLCLMASMCYAESTTDVLINKMFPSYVSNIPTTADQTRLSLDLFHNVTGGNNVMTLQNAIDAYYGALTNTYDSLGGPWGAQDPQRSGNNGPYPTSTDYVSNFWSIISAWTGLCDTQEIPYDNLADYLSYAASSGYHPTC</sequence>
<keyword evidence="3" id="KW-1185">Reference proteome</keyword>
<feature type="signal peptide" evidence="1">
    <location>
        <begin position="1"/>
        <end position="17"/>
    </location>
</feature>
<organism evidence="2 3">
    <name type="scientific">Coniophora puteana (strain RWD-64-598)</name>
    <name type="common">Brown rot fungus</name>
    <dbReference type="NCBI Taxonomy" id="741705"/>
    <lineage>
        <taxon>Eukaryota</taxon>
        <taxon>Fungi</taxon>
        <taxon>Dikarya</taxon>
        <taxon>Basidiomycota</taxon>
        <taxon>Agaricomycotina</taxon>
        <taxon>Agaricomycetes</taxon>
        <taxon>Agaricomycetidae</taxon>
        <taxon>Boletales</taxon>
        <taxon>Coniophorineae</taxon>
        <taxon>Coniophoraceae</taxon>
        <taxon>Coniophora</taxon>
    </lineage>
</organism>
<protein>
    <submittedName>
        <fullName evidence="2">Uncharacterized protein</fullName>
    </submittedName>
</protein>
<dbReference type="OrthoDB" id="2734890at2759"/>
<dbReference type="OMA" id="WSIISAW"/>
<accession>A0A5M3MDX1</accession>
<gene>
    <name evidence="2" type="ORF">CONPUDRAFT_157963</name>
</gene>
<keyword evidence="1" id="KW-0732">Signal</keyword>
<dbReference type="GeneID" id="19203845"/>
<feature type="chain" id="PRO_5024380585" evidence="1">
    <location>
        <begin position="18"/>
        <end position="355"/>
    </location>
</feature>
<reference evidence="3" key="1">
    <citation type="journal article" date="2012" name="Science">
        <title>The Paleozoic origin of enzymatic lignin decomposition reconstructed from 31 fungal genomes.</title>
        <authorList>
            <person name="Floudas D."/>
            <person name="Binder M."/>
            <person name="Riley R."/>
            <person name="Barry K."/>
            <person name="Blanchette R.A."/>
            <person name="Henrissat B."/>
            <person name="Martinez A.T."/>
            <person name="Otillar R."/>
            <person name="Spatafora J.W."/>
            <person name="Yadav J.S."/>
            <person name="Aerts A."/>
            <person name="Benoit I."/>
            <person name="Boyd A."/>
            <person name="Carlson A."/>
            <person name="Copeland A."/>
            <person name="Coutinho P.M."/>
            <person name="de Vries R.P."/>
            <person name="Ferreira P."/>
            <person name="Findley K."/>
            <person name="Foster B."/>
            <person name="Gaskell J."/>
            <person name="Glotzer D."/>
            <person name="Gorecki P."/>
            <person name="Heitman J."/>
            <person name="Hesse C."/>
            <person name="Hori C."/>
            <person name="Igarashi K."/>
            <person name="Jurgens J.A."/>
            <person name="Kallen N."/>
            <person name="Kersten P."/>
            <person name="Kohler A."/>
            <person name="Kuees U."/>
            <person name="Kumar T.K.A."/>
            <person name="Kuo A."/>
            <person name="LaButti K."/>
            <person name="Larrondo L.F."/>
            <person name="Lindquist E."/>
            <person name="Ling A."/>
            <person name="Lombard V."/>
            <person name="Lucas S."/>
            <person name="Lundell T."/>
            <person name="Martin R."/>
            <person name="McLaughlin D.J."/>
            <person name="Morgenstern I."/>
            <person name="Morin E."/>
            <person name="Murat C."/>
            <person name="Nagy L.G."/>
            <person name="Nolan M."/>
            <person name="Ohm R.A."/>
            <person name="Patyshakuliyeva A."/>
            <person name="Rokas A."/>
            <person name="Ruiz-Duenas F.J."/>
            <person name="Sabat G."/>
            <person name="Salamov A."/>
            <person name="Samejima M."/>
            <person name="Schmutz J."/>
            <person name="Slot J.C."/>
            <person name="St John F."/>
            <person name="Stenlid J."/>
            <person name="Sun H."/>
            <person name="Sun S."/>
            <person name="Syed K."/>
            <person name="Tsang A."/>
            <person name="Wiebenga A."/>
            <person name="Young D."/>
            <person name="Pisabarro A."/>
            <person name="Eastwood D.C."/>
            <person name="Martin F."/>
            <person name="Cullen D."/>
            <person name="Grigoriev I.V."/>
            <person name="Hibbett D.S."/>
        </authorList>
    </citation>
    <scope>NUCLEOTIDE SEQUENCE [LARGE SCALE GENOMIC DNA]</scope>
    <source>
        <strain evidence="3">RWD-64-598 SS2</strain>
    </source>
</reference>
<dbReference type="AlphaFoldDB" id="A0A5M3MDX1"/>
<dbReference type="Proteomes" id="UP000053558">
    <property type="component" value="Unassembled WGS sequence"/>
</dbReference>
<evidence type="ECO:0000313" key="3">
    <source>
        <dbReference type="Proteomes" id="UP000053558"/>
    </source>
</evidence>
<dbReference type="RefSeq" id="XP_007773137.1">
    <property type="nucleotide sequence ID" value="XM_007774947.1"/>
</dbReference>
<name>A0A5M3MDX1_CONPW</name>
<evidence type="ECO:0000313" key="2">
    <source>
        <dbReference type="EMBL" id="EIW76805.1"/>
    </source>
</evidence>
<evidence type="ECO:0000256" key="1">
    <source>
        <dbReference type="SAM" id="SignalP"/>
    </source>
</evidence>
<proteinExistence type="predicted"/>